<proteinExistence type="predicted"/>
<dbReference type="EMBL" id="JBAWKC010000001">
    <property type="protein sequence ID" value="MFH6767199.1"/>
    <property type="molecule type" value="Genomic_DNA"/>
</dbReference>
<evidence type="ECO:0000313" key="1">
    <source>
        <dbReference type="EMBL" id="MFH6767199.1"/>
    </source>
</evidence>
<accession>A0ABW7MK50</accession>
<dbReference type="Proteomes" id="UP001610104">
    <property type="component" value="Unassembled WGS sequence"/>
</dbReference>
<dbReference type="RefSeq" id="WP_395436478.1">
    <property type="nucleotide sequence ID" value="NZ_JBAWKC010000001.1"/>
</dbReference>
<keyword evidence="2" id="KW-1185">Reference proteome</keyword>
<organism evidence="1 2">
    <name type="scientific">Gaetbulibacter aquiaggeris</name>
    <dbReference type="NCBI Taxonomy" id="1735373"/>
    <lineage>
        <taxon>Bacteria</taxon>
        <taxon>Pseudomonadati</taxon>
        <taxon>Bacteroidota</taxon>
        <taxon>Flavobacteriia</taxon>
        <taxon>Flavobacteriales</taxon>
        <taxon>Flavobacteriaceae</taxon>
        <taxon>Gaetbulibacter</taxon>
    </lineage>
</organism>
<evidence type="ECO:0000313" key="2">
    <source>
        <dbReference type="Proteomes" id="UP001610104"/>
    </source>
</evidence>
<evidence type="ECO:0008006" key="3">
    <source>
        <dbReference type="Google" id="ProtNLM"/>
    </source>
</evidence>
<reference evidence="1 2" key="1">
    <citation type="submission" date="2024-02" db="EMBL/GenBank/DDBJ databases">
        <title>A Gaetbulibacter species isolated from tidal flats and genomic insights of their niches.</title>
        <authorList>
            <person name="Ye Y."/>
        </authorList>
    </citation>
    <scope>NUCLEOTIDE SEQUENCE [LARGE SCALE GENOMIC DNA]</scope>
    <source>
        <strain evidence="1 2">KEM-8</strain>
    </source>
</reference>
<comment type="caution">
    <text evidence="1">The sequence shown here is derived from an EMBL/GenBank/DDBJ whole genome shotgun (WGS) entry which is preliminary data.</text>
</comment>
<protein>
    <recommendedName>
        <fullName evidence="3">Outer membrane protein beta-barrel domain-containing protein</fullName>
    </recommendedName>
</protein>
<sequence>MRVYKFIVCFFLFAHVSWSQTNETQKDSAFTPYELLTSYYNNNFKPFKKKSIYIGLGLSLEDRQLENTDILVETILDGDRTKFDLDFKGGYFIHDYAMVGLNINYFQNKFTGRTIKDGDSIQSNAISRGFAITPTFRSVVPLTANERLSFFTDIGLTFGGSSTVSRDVKNIDEIDKTYAKNFNFRAGISPGVIFFAMENFALEIQLDVLGYELNTSTKTTNGGDESKTIRQNIDFNIELLSLKLGLSYYL</sequence>
<gene>
    <name evidence="1" type="ORF">V8G56_00505</name>
</gene>
<name>A0ABW7MK50_9FLAO</name>